<name>A0A0S4XNV6_9BACT</name>
<dbReference type="EMBL" id="FAXN01000034">
    <property type="protein sequence ID" value="CUV65446.1"/>
    <property type="molecule type" value="Genomic_DNA"/>
</dbReference>
<dbReference type="AlphaFoldDB" id="A0A0S4XNV6"/>
<evidence type="ECO:0000313" key="1">
    <source>
        <dbReference type="EMBL" id="CUV65446.1"/>
    </source>
</evidence>
<reference evidence="1" key="1">
    <citation type="submission" date="2015-11" db="EMBL/GenBank/DDBJ databases">
        <authorList>
            <person name="Zhang Y."/>
            <person name="Guo Z."/>
        </authorList>
    </citation>
    <scope>NUCLEOTIDE SEQUENCE</scope>
    <source>
        <strain evidence="1">BN30871</strain>
    </source>
</reference>
<accession>A0A0S4XNV6</accession>
<organism evidence="1">
    <name type="scientific">Sulfurovum sp. enrichment culture clone C5</name>
    <dbReference type="NCBI Taxonomy" id="497650"/>
    <lineage>
        <taxon>Bacteria</taxon>
        <taxon>Pseudomonadati</taxon>
        <taxon>Campylobacterota</taxon>
        <taxon>Epsilonproteobacteria</taxon>
        <taxon>Campylobacterales</taxon>
        <taxon>Sulfurovaceae</taxon>
        <taxon>Sulfurovum</taxon>
        <taxon>environmental samples</taxon>
    </lineage>
</organism>
<proteinExistence type="predicted"/>
<gene>
    <name evidence="1" type="ORF">BN3087_340014</name>
</gene>
<protein>
    <submittedName>
        <fullName evidence="1">Uncharacterized protein</fullName>
    </submittedName>
</protein>
<sequence length="115" mass="13115">MSKILVLIAFLISFGFANDIFIGTLEKDDTGLYLKRCTLESDIYRLKDQTNFTTVKNLEKKYSNLKKPITISFIAQYEECNGKNCLLVDSVAEMTQDESCHLIDNLQAIKDKPIL</sequence>